<keyword evidence="2" id="KW-1185">Reference proteome</keyword>
<evidence type="ECO:0000313" key="2">
    <source>
        <dbReference type="Proteomes" id="UP000092445"/>
    </source>
</evidence>
<reference evidence="1" key="2">
    <citation type="submission" date="2020-05" db="UniProtKB">
        <authorList>
            <consortium name="EnsemblMetazoa"/>
        </authorList>
    </citation>
    <scope>IDENTIFICATION</scope>
    <source>
        <strain evidence="1">IAEA</strain>
    </source>
</reference>
<dbReference type="AlphaFoldDB" id="A0A1A9ZYQ5"/>
<organism evidence="1 2">
    <name type="scientific">Glossina pallidipes</name>
    <name type="common">Tsetse fly</name>
    <dbReference type="NCBI Taxonomy" id="7398"/>
    <lineage>
        <taxon>Eukaryota</taxon>
        <taxon>Metazoa</taxon>
        <taxon>Ecdysozoa</taxon>
        <taxon>Arthropoda</taxon>
        <taxon>Hexapoda</taxon>
        <taxon>Insecta</taxon>
        <taxon>Pterygota</taxon>
        <taxon>Neoptera</taxon>
        <taxon>Endopterygota</taxon>
        <taxon>Diptera</taxon>
        <taxon>Brachycera</taxon>
        <taxon>Muscomorpha</taxon>
        <taxon>Hippoboscoidea</taxon>
        <taxon>Glossinidae</taxon>
        <taxon>Glossina</taxon>
    </lineage>
</organism>
<accession>A0A1A9ZYQ5</accession>
<protein>
    <submittedName>
        <fullName evidence="1">Uncharacterized protein</fullName>
    </submittedName>
</protein>
<evidence type="ECO:0000313" key="1">
    <source>
        <dbReference type="EnsemblMetazoa" id="GPAI029115-PA"/>
    </source>
</evidence>
<sequence>MAPGHRYHTIINSTTFSTQTTAVCQKVPLTISRDSILKHAHVTGHRLVSAALSTSYTSLKEFTNLTHKEFVKYEVIKADNYSTTSNQYSAQLNNLPFLQLNLQAIQDAKI</sequence>
<dbReference type="VEuPathDB" id="VectorBase:GPAI029115"/>
<proteinExistence type="predicted"/>
<dbReference type="Proteomes" id="UP000092445">
    <property type="component" value="Unassembled WGS sequence"/>
</dbReference>
<reference evidence="2" key="1">
    <citation type="submission" date="2014-03" db="EMBL/GenBank/DDBJ databases">
        <authorList>
            <person name="Aksoy S."/>
            <person name="Warren W."/>
            <person name="Wilson R.K."/>
        </authorList>
    </citation>
    <scope>NUCLEOTIDE SEQUENCE [LARGE SCALE GENOMIC DNA]</scope>
    <source>
        <strain evidence="2">IAEA</strain>
    </source>
</reference>
<dbReference type="EnsemblMetazoa" id="GPAI029115-RA">
    <property type="protein sequence ID" value="GPAI029115-PA"/>
    <property type="gene ID" value="GPAI029115"/>
</dbReference>
<name>A0A1A9ZYQ5_GLOPL</name>